<proteinExistence type="predicted"/>
<dbReference type="EMBL" id="BLIY01000001">
    <property type="protein sequence ID" value="GFE52677.1"/>
    <property type="molecule type" value="Genomic_DNA"/>
</dbReference>
<gene>
    <name evidence="1" type="ORF">BaOVIS_000810</name>
</gene>
<dbReference type="AlphaFoldDB" id="A0A9W5WTW6"/>
<dbReference type="OrthoDB" id="360682at2759"/>
<protein>
    <submittedName>
        <fullName evidence="1">Golgin subfamily A member 3 protein, putative</fullName>
    </submittedName>
</protein>
<sequence length="995" mass="112401">MVRLVPEFLRKIVVQKGTKANSQDATVAGDSNSVLVIGNSFDDSSQVNAAYLQKEQEITASSALDHTVVKGDLIGHGITSNIATIALGDWGYPVYEDRRQDGVFCGRYFAGLLRNYVSSSDPLESFAGVSRSKLIPKVEESDFAEYVRQISVFYAMMDGDTAKCDNSDDTQEKHVPNETQIPKEYYSETYVMEKNEVFKRELESIPEIMSSMEAQLEAVNGELQEMLERRYVHVHEACTSVEELHARFLDLTKQINRIRADLEGETARVVSTQNAQKNEITVEEEVDTILQRGIARKKDLQIILGHLQLLRAITALPEYIQGLADSHGIAVANIVGTCSIKYLYGDVGKFKLAKSMASVLNETIANLESVAETKFVNLALMALMELGNSNDMAATVGALKTTFNQMQQPLIALMNANTMRGALETLRTTANVSRKVFQYDKPEGWYDFMESFEKHKSKMLSYLFLLQVWGCMILRQILCIQRMKRRDSEMLRPDESATLIQKILSIIRETLSSTTPRGNLTTASPISLLIKKAIVLPCICDDRFDYASIFDSQSLDEVVLVDGNESDLINLNLIDEFLEYCEAVKQTIDEIAKNTFADFAREMVHLYSWKDDAEVQDYLNFIEGCKTFKANYDRLLIDISANDVFCSMLWSTLEAEWMEHNRSTTNDNWLVGIKTGLSAFAENVHGQFRKTAEQSVRRVGLSCLEALKLGNMVAVQYALGKETWDKRYTQMCKIDQEETSFTLVTSCATLDERLNLYPIFAEASPLIGESLAQDCTHLMEMFHSLLDAEVSGVEFSDFEIDQQAMRKSCLMAEALRYFSHRVMDVTTKILNNASYALTADEHSEPVASEELESKFKDLYGAAQKCSLDIESLKHRTLQMVSNYIRNQLKQRVERWISQPSSVAYHDGEVIAIIRIIQECVDTTADILKDVTDVQLIFEMAFQEVHTDLRPESLDEARKEDFRDSCAELITQLSHNTCIKLEICCLADTLSNELFS</sequence>
<name>A0A9W5WTW6_BABOV</name>
<evidence type="ECO:0000313" key="2">
    <source>
        <dbReference type="Proteomes" id="UP001057455"/>
    </source>
</evidence>
<comment type="caution">
    <text evidence="1">The sequence shown here is derived from an EMBL/GenBank/DDBJ whole genome shotgun (WGS) entry which is preliminary data.</text>
</comment>
<dbReference type="Proteomes" id="UP001057455">
    <property type="component" value="Unassembled WGS sequence"/>
</dbReference>
<keyword evidence="2" id="KW-1185">Reference proteome</keyword>
<accession>A0A9W5WTW6</accession>
<organism evidence="1 2">
    <name type="scientific">Babesia ovis</name>
    <dbReference type="NCBI Taxonomy" id="5869"/>
    <lineage>
        <taxon>Eukaryota</taxon>
        <taxon>Sar</taxon>
        <taxon>Alveolata</taxon>
        <taxon>Apicomplexa</taxon>
        <taxon>Aconoidasida</taxon>
        <taxon>Piroplasmida</taxon>
        <taxon>Babesiidae</taxon>
        <taxon>Babesia</taxon>
    </lineage>
</organism>
<evidence type="ECO:0000313" key="1">
    <source>
        <dbReference type="EMBL" id="GFE52677.1"/>
    </source>
</evidence>
<reference evidence="1" key="1">
    <citation type="submission" date="2019-12" db="EMBL/GenBank/DDBJ databases">
        <title>Genome sequence of Babesia ovis.</title>
        <authorList>
            <person name="Yamagishi J."/>
            <person name="Sevinc F."/>
            <person name="Xuan X."/>
        </authorList>
    </citation>
    <scope>NUCLEOTIDE SEQUENCE</scope>
    <source>
        <strain evidence="1">Selcuk</strain>
    </source>
</reference>